<dbReference type="Proteomes" id="UP001595818">
    <property type="component" value="Unassembled WGS sequence"/>
</dbReference>
<dbReference type="PANTHER" id="PTHR43394">
    <property type="entry name" value="ATP-DEPENDENT PERMEASE MDL1, MITOCHONDRIAL"/>
    <property type="match status" value="1"/>
</dbReference>
<feature type="domain" description="Peptidase C39" evidence="11">
    <location>
        <begin position="15"/>
        <end position="138"/>
    </location>
</feature>
<evidence type="ECO:0000259" key="9">
    <source>
        <dbReference type="PROSITE" id="PS50893"/>
    </source>
</evidence>
<feature type="domain" description="ABC transporter" evidence="9">
    <location>
        <begin position="488"/>
        <end position="721"/>
    </location>
</feature>
<dbReference type="InterPro" id="IPR005074">
    <property type="entry name" value="Peptidase_C39"/>
</dbReference>
<keyword evidence="7 8" id="KW-0472">Membrane</keyword>
<evidence type="ECO:0000256" key="5">
    <source>
        <dbReference type="ARBA" id="ARBA00022840"/>
    </source>
</evidence>
<dbReference type="InterPro" id="IPR003439">
    <property type="entry name" value="ABC_transporter-like_ATP-bd"/>
</dbReference>
<evidence type="ECO:0000256" key="4">
    <source>
        <dbReference type="ARBA" id="ARBA00022801"/>
    </source>
</evidence>
<keyword evidence="3" id="KW-0547">Nucleotide-binding</keyword>
<evidence type="ECO:0000313" key="12">
    <source>
        <dbReference type="EMBL" id="MFC4872585.1"/>
    </source>
</evidence>
<dbReference type="PROSITE" id="PS50893">
    <property type="entry name" value="ABC_TRANSPORTER_2"/>
    <property type="match status" value="1"/>
</dbReference>
<dbReference type="SMART" id="SM00382">
    <property type="entry name" value="AAA"/>
    <property type="match status" value="1"/>
</dbReference>
<dbReference type="SUPFAM" id="SSF90123">
    <property type="entry name" value="ABC transporter transmembrane region"/>
    <property type="match status" value="1"/>
</dbReference>
<dbReference type="Gene3D" id="3.90.70.10">
    <property type="entry name" value="Cysteine proteinases"/>
    <property type="match status" value="1"/>
</dbReference>
<dbReference type="RefSeq" id="WP_377065103.1">
    <property type="nucleotide sequence ID" value="NZ_JBHSJJ010000006.1"/>
</dbReference>
<keyword evidence="6 8" id="KW-1133">Transmembrane helix</keyword>
<keyword evidence="4" id="KW-0378">Hydrolase</keyword>
<gene>
    <name evidence="12" type="ORF">ACFPFU_12890</name>
</gene>
<name>A0ABV9T303_9BACT</name>
<keyword evidence="5" id="KW-0067">ATP-binding</keyword>
<feature type="transmembrane region" description="Helical" evidence="8">
    <location>
        <begin position="309"/>
        <end position="327"/>
    </location>
</feature>
<keyword evidence="13" id="KW-1185">Reference proteome</keyword>
<dbReference type="InterPro" id="IPR011527">
    <property type="entry name" value="ABC1_TM_dom"/>
</dbReference>
<dbReference type="PANTHER" id="PTHR43394:SF1">
    <property type="entry name" value="ATP-BINDING CASSETTE SUB-FAMILY B MEMBER 10, MITOCHONDRIAL"/>
    <property type="match status" value="1"/>
</dbReference>
<evidence type="ECO:0000256" key="8">
    <source>
        <dbReference type="SAM" id="Phobius"/>
    </source>
</evidence>
<feature type="transmembrane region" description="Helical" evidence="8">
    <location>
        <begin position="393"/>
        <end position="414"/>
    </location>
</feature>
<feature type="transmembrane region" description="Helical" evidence="8">
    <location>
        <begin position="283"/>
        <end position="303"/>
    </location>
</feature>
<feature type="transmembrane region" description="Helical" evidence="8">
    <location>
        <begin position="169"/>
        <end position="195"/>
    </location>
</feature>
<dbReference type="CDD" id="cd18570">
    <property type="entry name" value="ABC_6TM_PCAT1_LagD_like"/>
    <property type="match status" value="1"/>
</dbReference>
<evidence type="ECO:0000313" key="13">
    <source>
        <dbReference type="Proteomes" id="UP001595818"/>
    </source>
</evidence>
<dbReference type="InterPro" id="IPR017871">
    <property type="entry name" value="ABC_transporter-like_CS"/>
</dbReference>
<dbReference type="InterPro" id="IPR027417">
    <property type="entry name" value="P-loop_NTPase"/>
</dbReference>
<evidence type="ECO:0000256" key="2">
    <source>
        <dbReference type="ARBA" id="ARBA00022692"/>
    </source>
</evidence>
<organism evidence="12 13">
    <name type="scientific">Negadavirga shengliensis</name>
    <dbReference type="NCBI Taxonomy" id="1389218"/>
    <lineage>
        <taxon>Bacteria</taxon>
        <taxon>Pseudomonadati</taxon>
        <taxon>Bacteroidota</taxon>
        <taxon>Cytophagia</taxon>
        <taxon>Cytophagales</taxon>
        <taxon>Cyclobacteriaceae</taxon>
        <taxon>Negadavirga</taxon>
    </lineage>
</organism>
<dbReference type="Gene3D" id="1.20.1560.10">
    <property type="entry name" value="ABC transporter type 1, transmembrane domain"/>
    <property type="match status" value="1"/>
</dbReference>
<dbReference type="PROSITE" id="PS00211">
    <property type="entry name" value="ABC_TRANSPORTER_1"/>
    <property type="match status" value="1"/>
</dbReference>
<dbReference type="EMBL" id="JBHSJJ010000006">
    <property type="protein sequence ID" value="MFC4872585.1"/>
    <property type="molecule type" value="Genomic_DNA"/>
</dbReference>
<feature type="transmembrane region" description="Helical" evidence="8">
    <location>
        <begin position="426"/>
        <end position="445"/>
    </location>
</feature>
<evidence type="ECO:0000256" key="6">
    <source>
        <dbReference type="ARBA" id="ARBA00022989"/>
    </source>
</evidence>
<reference evidence="13" key="1">
    <citation type="journal article" date="2019" name="Int. J. Syst. Evol. Microbiol.">
        <title>The Global Catalogue of Microorganisms (GCM) 10K type strain sequencing project: providing services to taxonomists for standard genome sequencing and annotation.</title>
        <authorList>
            <consortium name="The Broad Institute Genomics Platform"/>
            <consortium name="The Broad Institute Genome Sequencing Center for Infectious Disease"/>
            <person name="Wu L."/>
            <person name="Ma J."/>
        </authorList>
    </citation>
    <scope>NUCLEOTIDE SEQUENCE [LARGE SCALE GENOMIC DNA]</scope>
    <source>
        <strain evidence="13">CGMCC 4.7466</strain>
    </source>
</reference>
<dbReference type="InterPro" id="IPR039421">
    <property type="entry name" value="Type_1_exporter"/>
</dbReference>
<accession>A0ABV9T303</accession>
<sequence length="728" mass="81333">MNRTIDELKKIHVMQLGEFACGLACLSALTKYYGGDIQQEQLRQTSGTTLNGTTLLGLYQAAQKIGFYARGYEADKVHLKTMDQPVILHVVMDNKREHFTICYGYKDNRFVIVDPGWGITFYSEDELEAVWQSHTLLSLLPNDKFRKKDDFRKDQRTWFISLIREDIPILLVAMVLGILMALTGLSTAIFSQKLIDEFLPNMEKEKIAIGLVALGLLLCMRAFLGYIQGIFMARQGRDLNVRVVRSFVDKIIYLPVHLIKGYSTGDLVARMNDSMRIRNSVSLVKGNLAINLLVVLVSTGYIFFLSWHLGLLCLSGMLLFLIVGIRFHRPILNLQREVMVAHAHNESQYLEALTGIRTVRSYGKERVFKDRIGAVYGLYQGKSYDLAILGNRFGFFTQLVVGLYISLMFAYGVWMVMEARLLLGELMAMLTVGGAIIPGTAALVISNIQLQEAKVAFNRLHEIASLEKENPEGEESGLAQPDKSGGNLQLESVAFRFAGRGALLKDIGFTLEQGEAVALFGHIGTGKSTLAEIIQGVCPPECGFIGMDGKSMAQWTLPEWRKQVALVSQTEKIFNTSVLDNICLSNDPQELMHCQAFVREAGFDRFFSRLQQGLLTLCGEDGGNLSGGQRQLVAIARALYRKPRFLVLDEATSAMDFDTEKKVISLLKQRKEMGMMMITHRLGLARQSERILVLKDGHIAHSGPHSILANGQNEYAEAYAQIVSETIN</sequence>
<dbReference type="Gene3D" id="3.40.50.300">
    <property type="entry name" value="P-loop containing nucleotide triphosphate hydrolases"/>
    <property type="match status" value="1"/>
</dbReference>
<evidence type="ECO:0000259" key="11">
    <source>
        <dbReference type="PROSITE" id="PS50990"/>
    </source>
</evidence>
<dbReference type="PROSITE" id="PS50929">
    <property type="entry name" value="ABC_TM1F"/>
    <property type="match status" value="1"/>
</dbReference>
<proteinExistence type="predicted"/>
<evidence type="ECO:0000256" key="3">
    <source>
        <dbReference type="ARBA" id="ARBA00022741"/>
    </source>
</evidence>
<dbReference type="InterPro" id="IPR003593">
    <property type="entry name" value="AAA+_ATPase"/>
</dbReference>
<dbReference type="SUPFAM" id="SSF52540">
    <property type="entry name" value="P-loop containing nucleoside triphosphate hydrolases"/>
    <property type="match status" value="1"/>
</dbReference>
<evidence type="ECO:0000256" key="1">
    <source>
        <dbReference type="ARBA" id="ARBA00004651"/>
    </source>
</evidence>
<feature type="transmembrane region" description="Helical" evidence="8">
    <location>
        <begin position="207"/>
        <end position="227"/>
    </location>
</feature>
<dbReference type="Pfam" id="PF00664">
    <property type="entry name" value="ABC_membrane"/>
    <property type="match status" value="1"/>
</dbReference>
<dbReference type="Pfam" id="PF00005">
    <property type="entry name" value="ABC_tran"/>
    <property type="match status" value="1"/>
</dbReference>
<comment type="subcellular location">
    <subcellularLocation>
        <location evidence="1">Cell membrane</location>
        <topology evidence="1">Multi-pass membrane protein</topology>
    </subcellularLocation>
</comment>
<evidence type="ECO:0000256" key="7">
    <source>
        <dbReference type="ARBA" id="ARBA00023136"/>
    </source>
</evidence>
<comment type="caution">
    <text evidence="12">The sequence shown here is derived from an EMBL/GenBank/DDBJ whole genome shotgun (WGS) entry which is preliminary data.</text>
</comment>
<keyword evidence="2 8" id="KW-0812">Transmembrane</keyword>
<dbReference type="Pfam" id="PF03412">
    <property type="entry name" value="Peptidase_C39"/>
    <property type="match status" value="1"/>
</dbReference>
<dbReference type="InterPro" id="IPR036640">
    <property type="entry name" value="ABC1_TM_sf"/>
</dbReference>
<protein>
    <submittedName>
        <fullName evidence="12">Peptidase domain-containing ABC transporter</fullName>
    </submittedName>
</protein>
<evidence type="ECO:0000259" key="10">
    <source>
        <dbReference type="PROSITE" id="PS50929"/>
    </source>
</evidence>
<feature type="domain" description="ABC transmembrane type-1" evidence="10">
    <location>
        <begin position="171"/>
        <end position="452"/>
    </location>
</feature>
<dbReference type="PROSITE" id="PS50990">
    <property type="entry name" value="PEPTIDASE_C39"/>
    <property type="match status" value="1"/>
</dbReference>